<dbReference type="CDD" id="cd09757">
    <property type="entry name" value="Cas8c_I-C"/>
    <property type="match status" value="1"/>
</dbReference>
<dbReference type="NCBIfam" id="TIGR01863">
    <property type="entry name" value="cas_Csd1"/>
    <property type="match status" value="1"/>
</dbReference>
<dbReference type="Proteomes" id="UP001449795">
    <property type="component" value="Chromosome"/>
</dbReference>
<feature type="compositionally biased region" description="Acidic residues" evidence="1">
    <location>
        <begin position="594"/>
        <end position="606"/>
    </location>
</feature>
<dbReference type="InterPro" id="IPR010144">
    <property type="entry name" value="CRISPR-assoc_prot_Csd1-typ"/>
</dbReference>
<evidence type="ECO:0000313" key="2">
    <source>
        <dbReference type="EMBL" id="XAE41759.1"/>
    </source>
</evidence>
<organism evidence="2 3">
    <name type="scientific">Nguyenibacter vanlangensis</name>
    <dbReference type="NCBI Taxonomy" id="1216886"/>
    <lineage>
        <taxon>Bacteria</taxon>
        <taxon>Pseudomonadati</taxon>
        <taxon>Pseudomonadota</taxon>
        <taxon>Alphaproteobacteria</taxon>
        <taxon>Acetobacterales</taxon>
        <taxon>Acetobacteraceae</taxon>
        <taxon>Nguyenibacter</taxon>
    </lineage>
</organism>
<dbReference type="RefSeq" id="WP_342627621.1">
    <property type="nucleotide sequence ID" value="NZ_CP152276.1"/>
</dbReference>
<evidence type="ECO:0000256" key="1">
    <source>
        <dbReference type="SAM" id="MobiDB-lite"/>
    </source>
</evidence>
<dbReference type="EMBL" id="CP152276">
    <property type="protein sequence ID" value="XAE41759.1"/>
    <property type="molecule type" value="Genomic_DNA"/>
</dbReference>
<feature type="region of interest" description="Disordered" evidence="1">
    <location>
        <begin position="585"/>
        <end position="606"/>
    </location>
</feature>
<evidence type="ECO:0000313" key="3">
    <source>
        <dbReference type="Proteomes" id="UP001449795"/>
    </source>
</evidence>
<sequence>MMAAHRPGPLEALVGYYNRMDDAEEPGWSLEKIGWCIIIDRDGQVVDVLDCHDRNGKKPAPRLLPVPASIKRTVGIAPNFLWDKTSYTLSRTAGTGKRTAQEHAAFVAFHQAQLNGTNDAGLVAFLRFLENWQPDRFNAEPFRSEMLDANIVFRLDGDDDYLHRRPAARRLAERVRETADTRTVFCLVTGERAMPARLHPSIKGVDGAQTAGASLVSFNLDAFCSYDHKQGDNAPTSEGAAFRYGAALNRLLTRNGPNRVRRPVGDATVVFWAEADDPQAARNADDWFQEALHPSVADAGAARAIGDELDAVARGLPLSQLRPDIQPGTRFHVLGLSPNAARLSVRFWQSDSLDAFARRLAAHYDDMRMEPSPWARPPDVNLLLAKTVALQEKFENIPPLLAGEVLRAILAGSPYPRSWLAATLMRLRAGDDPATGWHAAVLRAVLRRARRGANRSDKGDIPVSLDRDYPNIGYQLGRLFAVYELAQRAALGPGVKASMRDRYFGAASATPAGIFAVIIRNGQNHLANVRKKKPGWAAVIEKELEEIFGRIIPAGPLSLPRSLPLEHQAEFAIGYYHQRRERIGGPAGAVADQDAPDAADTAETEE</sequence>
<dbReference type="Pfam" id="PF09709">
    <property type="entry name" value="Cas_Csd1"/>
    <property type="match status" value="1"/>
</dbReference>
<name>A0ABZ3D1X9_9PROT</name>
<accession>A0ABZ3D1X9</accession>
<proteinExistence type="predicted"/>
<protein>
    <submittedName>
        <fullName evidence="2">Type I-C CRISPR-associated protein Cas8c/Csd1</fullName>
    </submittedName>
</protein>
<keyword evidence="3" id="KW-1185">Reference proteome</keyword>
<reference evidence="2 3" key="1">
    <citation type="submission" date="2024-04" db="EMBL/GenBank/DDBJ databases">
        <title>Complete genome sequence of Nguyenibacter vanlangesis HBCM-1154, a strain capable of nitrogen fixation, IAA production, and phosphorus solubilization isolated from sugarcane soil.</title>
        <authorList>
            <person name="MY HANH P."/>
        </authorList>
    </citation>
    <scope>NUCLEOTIDE SEQUENCE [LARGE SCALE GENOMIC DNA]</scope>
    <source>
        <strain evidence="2 3">HBCM 1154</strain>
    </source>
</reference>
<gene>
    <name evidence="2" type="primary">cas8c</name>
    <name evidence="2" type="ORF">AAC691_15925</name>
</gene>